<accession>A0A6J6BAB2</accession>
<reference evidence="1" key="1">
    <citation type="submission" date="2020-05" db="EMBL/GenBank/DDBJ databases">
        <authorList>
            <person name="Chiriac C."/>
            <person name="Salcher M."/>
            <person name="Ghai R."/>
            <person name="Kavagutti S V."/>
        </authorList>
    </citation>
    <scope>NUCLEOTIDE SEQUENCE</scope>
</reference>
<evidence type="ECO:0000313" key="1">
    <source>
        <dbReference type="EMBL" id="CAB4535932.1"/>
    </source>
</evidence>
<organism evidence="1">
    <name type="scientific">freshwater metagenome</name>
    <dbReference type="NCBI Taxonomy" id="449393"/>
    <lineage>
        <taxon>unclassified sequences</taxon>
        <taxon>metagenomes</taxon>
        <taxon>ecological metagenomes</taxon>
    </lineage>
</organism>
<name>A0A6J6BAB2_9ZZZZ</name>
<gene>
    <name evidence="1" type="ORF">UFOPK1358_00736</name>
</gene>
<proteinExistence type="predicted"/>
<dbReference type="EMBL" id="CAEZSF010000054">
    <property type="protein sequence ID" value="CAB4535932.1"/>
    <property type="molecule type" value="Genomic_DNA"/>
</dbReference>
<dbReference type="AlphaFoldDB" id="A0A6J6BAB2"/>
<protein>
    <submittedName>
        <fullName evidence="1">Unannotated protein</fullName>
    </submittedName>
</protein>
<sequence length="84" mass="9056">MNERGEFGGAVRNRAEAAGVLLIKHACHKLCVADQVREFVLDVAVVDVDGNCSNFETPQHGFEPLVGVLSVNSNMVIFDHTASC</sequence>